<evidence type="ECO:0000313" key="2">
    <source>
        <dbReference type="EMBL" id="CAL94961.1"/>
    </source>
</evidence>
<dbReference type="RefSeq" id="WP_011766075.1">
    <property type="nucleotide sequence ID" value="NC_008702.1"/>
</dbReference>
<dbReference type="eggNOG" id="ENOG5033BWD">
    <property type="taxonomic scope" value="Bacteria"/>
</dbReference>
<dbReference type="GO" id="GO:0020037">
    <property type="term" value="F:heme binding"/>
    <property type="evidence" value="ECO:0007669"/>
    <property type="project" value="InterPro"/>
</dbReference>
<dbReference type="STRING" id="62928.azo2344"/>
<organism evidence="2 3">
    <name type="scientific">Azoarcus sp. (strain BH72)</name>
    <dbReference type="NCBI Taxonomy" id="418699"/>
    <lineage>
        <taxon>Bacteria</taxon>
        <taxon>Pseudomonadati</taxon>
        <taxon>Pseudomonadota</taxon>
        <taxon>Betaproteobacteria</taxon>
        <taxon>Rhodocyclales</taxon>
        <taxon>Zoogloeaceae</taxon>
        <taxon>Azoarcus</taxon>
    </lineage>
</organism>
<dbReference type="GO" id="GO:0009055">
    <property type="term" value="F:electron transfer activity"/>
    <property type="evidence" value="ECO:0007669"/>
    <property type="project" value="InterPro"/>
</dbReference>
<dbReference type="Proteomes" id="UP000002588">
    <property type="component" value="Chromosome"/>
</dbReference>
<dbReference type="GO" id="GO:0022900">
    <property type="term" value="P:electron transport chain"/>
    <property type="evidence" value="ECO:0007669"/>
    <property type="project" value="InterPro"/>
</dbReference>
<evidence type="ECO:0000313" key="3">
    <source>
        <dbReference type="Proteomes" id="UP000002588"/>
    </source>
</evidence>
<feature type="signal peptide" evidence="1">
    <location>
        <begin position="1"/>
        <end position="20"/>
    </location>
</feature>
<dbReference type="AlphaFoldDB" id="A1K806"/>
<feature type="chain" id="PRO_5002635350" evidence="1">
    <location>
        <begin position="21"/>
        <end position="126"/>
    </location>
</feature>
<accession>A1K806</accession>
<evidence type="ECO:0000256" key="1">
    <source>
        <dbReference type="SAM" id="SignalP"/>
    </source>
</evidence>
<dbReference type="KEGG" id="azo:azo2344"/>
<name>A1K806_AZOSB</name>
<dbReference type="SUPFAM" id="SSF47175">
    <property type="entry name" value="Cytochromes"/>
    <property type="match status" value="1"/>
</dbReference>
<reference evidence="2 3" key="1">
    <citation type="journal article" date="2006" name="Nat. Biotechnol.">
        <title>Complete genome of the mutualistic, N2-fixing grass endophyte Azoarcus sp. strain BH72.</title>
        <authorList>
            <person name="Krause A."/>
            <person name="Ramakumar A."/>
            <person name="Bartels D."/>
            <person name="Battistoni F."/>
            <person name="Bekel T."/>
            <person name="Boch J."/>
            <person name="Boehm M."/>
            <person name="Friedrich F."/>
            <person name="Hurek T."/>
            <person name="Krause L."/>
            <person name="Linke B."/>
            <person name="McHardy A.C."/>
            <person name="Sarkar A."/>
            <person name="Schneiker S."/>
            <person name="Syed A.A."/>
            <person name="Thauer R."/>
            <person name="Vorhoelter F.-J."/>
            <person name="Weidner S."/>
            <person name="Puehler A."/>
            <person name="Reinhold-Hurek B."/>
            <person name="Kaiser O."/>
            <person name="Goesmann A."/>
        </authorList>
    </citation>
    <scope>NUCLEOTIDE SEQUENCE [LARGE SCALE GENOMIC DNA]</scope>
    <source>
        <strain evidence="2 3">BH72</strain>
    </source>
</reference>
<dbReference type="EMBL" id="AM406670">
    <property type="protein sequence ID" value="CAL94961.1"/>
    <property type="molecule type" value="Genomic_DNA"/>
</dbReference>
<gene>
    <name evidence="2" type="ordered locus">azo2344</name>
</gene>
<dbReference type="HOGENOM" id="CLU_1977019_0_0_4"/>
<sequence>MRKFSLVFAFFMALASGVFAAVAQLDSDLMQAVEDTNKSLSSNLLLKNAPASLTDVRELDAMFAEIEGYYVAKGDAADAVELSRKSRALAAEIQKSVQASEFDHAVTLSSELSRTCKTCHNFYKKS</sequence>
<proteinExistence type="predicted"/>
<protein>
    <submittedName>
        <fullName evidence="2">Hypothetical secreted protein</fullName>
    </submittedName>
</protein>
<dbReference type="GO" id="GO:0005506">
    <property type="term" value="F:iron ion binding"/>
    <property type="evidence" value="ECO:0007669"/>
    <property type="project" value="InterPro"/>
</dbReference>
<dbReference type="InterPro" id="IPR010980">
    <property type="entry name" value="Cyt_c/b562"/>
</dbReference>
<keyword evidence="1" id="KW-0732">Signal</keyword>
<keyword evidence="3" id="KW-1185">Reference proteome</keyword>